<dbReference type="OrthoDB" id="5544992at2759"/>
<evidence type="ECO:0000313" key="2">
    <source>
        <dbReference type="Proteomes" id="UP000189703"/>
    </source>
</evidence>
<dbReference type="InParanoid" id="A0A1U8QA13"/>
<dbReference type="RefSeq" id="XP_019055629.1">
    <property type="nucleotide sequence ID" value="XM_019200084.1"/>
</dbReference>
<organism evidence="2 3">
    <name type="scientific">Nelumbo nucifera</name>
    <name type="common">Sacred lotus</name>
    <dbReference type="NCBI Taxonomy" id="4432"/>
    <lineage>
        <taxon>Eukaryota</taxon>
        <taxon>Viridiplantae</taxon>
        <taxon>Streptophyta</taxon>
        <taxon>Embryophyta</taxon>
        <taxon>Tracheophyta</taxon>
        <taxon>Spermatophyta</taxon>
        <taxon>Magnoliopsida</taxon>
        <taxon>Proteales</taxon>
        <taxon>Nelumbonaceae</taxon>
        <taxon>Nelumbo</taxon>
    </lineage>
</organism>
<accession>A0A1U8QA13</accession>
<dbReference type="PANTHER" id="PTHR37610:SF97">
    <property type="entry name" value="RETROTRANSPOSON GAG DOMAIN-CONTAINING PROTEIN"/>
    <property type="match status" value="1"/>
</dbReference>
<dbReference type="Proteomes" id="UP000189703">
    <property type="component" value="Unplaced"/>
</dbReference>
<dbReference type="Pfam" id="PF14244">
    <property type="entry name" value="Retrotran_gag_3"/>
    <property type="match status" value="1"/>
</dbReference>
<gene>
    <name evidence="3" type="primary">LOC109115747</name>
</gene>
<dbReference type="InterPro" id="IPR029472">
    <property type="entry name" value="Copia-like_N"/>
</dbReference>
<evidence type="ECO:0000313" key="3">
    <source>
        <dbReference type="RefSeq" id="XP_019055629.1"/>
    </source>
</evidence>
<dbReference type="KEGG" id="nnu:109115747"/>
<dbReference type="AlphaFoldDB" id="A0A1U8QA13"/>
<dbReference type="PANTHER" id="PTHR37610">
    <property type="entry name" value="CCHC-TYPE DOMAIN-CONTAINING PROTEIN"/>
    <property type="match status" value="1"/>
</dbReference>
<dbReference type="GeneID" id="109115747"/>
<feature type="domain" description="Retrotransposon Copia-like N-terminal" evidence="1">
    <location>
        <begin position="23"/>
        <end position="67"/>
    </location>
</feature>
<protein>
    <submittedName>
        <fullName evidence="3">Uncharacterized protein LOC109115747</fullName>
    </submittedName>
</protein>
<evidence type="ECO:0000259" key="1">
    <source>
        <dbReference type="Pfam" id="PF14244"/>
    </source>
</evidence>
<proteinExistence type="predicted"/>
<dbReference type="OMA" id="GHGPRIY"/>
<keyword evidence="2" id="KW-1185">Reference proteome</keyword>
<reference evidence="3" key="1">
    <citation type="submission" date="2025-08" db="UniProtKB">
        <authorList>
            <consortium name="RefSeq"/>
        </authorList>
    </citation>
    <scope>IDENTIFICATION</scope>
</reference>
<name>A0A1U8QA13_NELNU</name>
<sequence length="208" mass="24014">MTGNNSSASSKISSITSVYYLSSSDSPGMLLSQIILNGENYHVWKKAFQRALRSKNKLSFIDGTLDKTKADDSDKNAWDKCNAMVVSWIYNCVDKSIQNTIVSFDDARELWTEIQQRYHQGHGPRIYQLKGELNEFRQWSLNVTYYYAKLKGIWDQLDQYTKADTCVCGSTCRTLINMLEERENEKVYKVFMGLDDRYDTNEARSGRS</sequence>